<dbReference type="Pfam" id="PF03147">
    <property type="entry name" value="FDX-ACB"/>
    <property type="match status" value="1"/>
</dbReference>
<dbReference type="Gene3D" id="3.30.930.10">
    <property type="entry name" value="Bira Bifunctional Protein, Domain 2"/>
    <property type="match status" value="1"/>
</dbReference>
<dbReference type="GO" id="GO:0009328">
    <property type="term" value="C:phenylalanine-tRNA ligase complex"/>
    <property type="evidence" value="ECO:0007669"/>
    <property type="project" value="TreeGrafter"/>
</dbReference>
<comment type="cofactor">
    <cofactor evidence="1">
        <name>Mg(2+)</name>
        <dbReference type="ChEBI" id="CHEBI:18420"/>
    </cofactor>
</comment>
<dbReference type="SUPFAM" id="SSF54991">
    <property type="entry name" value="Anticodon-binding domain of PheRS"/>
    <property type="match status" value="1"/>
</dbReference>
<dbReference type="PANTHER" id="PTHR10947">
    <property type="entry name" value="PHENYLALANYL-TRNA SYNTHETASE BETA CHAIN AND LEUCINE-RICH REPEAT-CONTAINING PROTEIN 47"/>
    <property type="match status" value="1"/>
</dbReference>
<dbReference type="AlphaFoldDB" id="A0A1G4NW22"/>
<evidence type="ECO:0000256" key="4">
    <source>
        <dbReference type="ARBA" id="ARBA00022723"/>
    </source>
</evidence>
<evidence type="ECO:0000256" key="6">
    <source>
        <dbReference type="ARBA" id="ARBA00022840"/>
    </source>
</evidence>
<accession>A0A1G4NW22</accession>
<dbReference type="SMART" id="SM00896">
    <property type="entry name" value="FDX-ACB"/>
    <property type="match status" value="1"/>
</dbReference>
<dbReference type="InterPro" id="IPR036690">
    <property type="entry name" value="Fdx_antiC-bd_sf"/>
</dbReference>
<keyword evidence="6" id="KW-0067">ATP-binding</keyword>
<dbReference type="SUPFAM" id="SSF55681">
    <property type="entry name" value="Class II aaRS and biotin synthetases"/>
    <property type="match status" value="1"/>
</dbReference>
<keyword evidence="9" id="KW-0030">Aminoacyl-tRNA synthetase</keyword>
<feature type="domain" description="FDX-ACB" evidence="10">
    <location>
        <begin position="584"/>
        <end position="678"/>
    </location>
</feature>
<keyword evidence="12" id="KW-0150">Chloroplast</keyword>
<reference evidence="12" key="1">
    <citation type="submission" date="2016-10" db="EMBL/GenBank/DDBJ databases">
        <title>Chloroplast genomes as a tool to resolve red algal phylogenies: a case study in the Nemaliales.</title>
        <authorList>
            <person name="Costa J.F."/>
            <person name="Lin S.M."/>
            <person name="Macaya E.C."/>
            <person name="Fernandez-Garcia C."/>
            <person name="Verbruggen H."/>
        </authorList>
    </citation>
    <scope>NUCLEOTIDE SEQUENCE</scope>
    <source>
        <strain evidence="12">J.0256</strain>
    </source>
</reference>
<dbReference type="SMART" id="SM00873">
    <property type="entry name" value="B3_4"/>
    <property type="match status" value="1"/>
</dbReference>
<evidence type="ECO:0000313" key="12">
    <source>
        <dbReference type="EMBL" id="SCW22872.1"/>
    </source>
</evidence>
<dbReference type="Pfam" id="PF03484">
    <property type="entry name" value="B5"/>
    <property type="match status" value="1"/>
</dbReference>
<dbReference type="Gene3D" id="3.50.40.10">
    <property type="entry name" value="Phenylalanyl-trna Synthetase, Chain B, domain 3"/>
    <property type="match status" value="1"/>
</dbReference>
<dbReference type="Pfam" id="PF03483">
    <property type="entry name" value="B3_4"/>
    <property type="match status" value="1"/>
</dbReference>
<dbReference type="PANTHER" id="PTHR10947:SF0">
    <property type="entry name" value="PHENYLALANINE--TRNA LIGASE BETA SUBUNIT"/>
    <property type="match status" value="1"/>
</dbReference>
<dbReference type="GeneID" id="30000854"/>
<dbReference type="PROSITE" id="PS51483">
    <property type="entry name" value="B5"/>
    <property type="match status" value="1"/>
</dbReference>
<dbReference type="GO" id="GO:0004826">
    <property type="term" value="F:phenylalanine-tRNA ligase activity"/>
    <property type="evidence" value="ECO:0007669"/>
    <property type="project" value="UniProtKB-EC"/>
</dbReference>
<dbReference type="EC" id="6.1.1.20" evidence="2"/>
<evidence type="ECO:0000256" key="5">
    <source>
        <dbReference type="ARBA" id="ARBA00022741"/>
    </source>
</evidence>
<dbReference type="SMART" id="SM00874">
    <property type="entry name" value="B5"/>
    <property type="match status" value="1"/>
</dbReference>
<dbReference type="GO" id="GO:0003723">
    <property type="term" value="F:RNA binding"/>
    <property type="evidence" value="ECO:0007669"/>
    <property type="project" value="InterPro"/>
</dbReference>
<evidence type="ECO:0000256" key="3">
    <source>
        <dbReference type="ARBA" id="ARBA00022598"/>
    </source>
</evidence>
<dbReference type="InterPro" id="IPR041616">
    <property type="entry name" value="PheRS_beta_core"/>
</dbReference>
<dbReference type="SUPFAM" id="SSF46955">
    <property type="entry name" value="Putative DNA-binding domain"/>
    <property type="match status" value="2"/>
</dbReference>
<protein>
    <recommendedName>
        <fullName evidence="2">phenylalanine--tRNA ligase</fullName>
        <ecNumber evidence="2">6.1.1.20</ecNumber>
    </recommendedName>
</protein>
<evidence type="ECO:0000259" key="10">
    <source>
        <dbReference type="PROSITE" id="PS51447"/>
    </source>
</evidence>
<evidence type="ECO:0000256" key="2">
    <source>
        <dbReference type="ARBA" id="ARBA00012814"/>
    </source>
</evidence>
<dbReference type="InterPro" id="IPR020825">
    <property type="entry name" value="Phe-tRNA_synthase-like_B3/B4"/>
</dbReference>
<keyword evidence="3 12" id="KW-0436">Ligase</keyword>
<dbReference type="CDD" id="cd00769">
    <property type="entry name" value="PheRS_beta_core"/>
    <property type="match status" value="1"/>
</dbReference>
<reference evidence="12" key="2">
    <citation type="submission" date="2016-10" db="EMBL/GenBank/DDBJ databases">
        <authorList>
            <person name="de Groot N.N."/>
        </authorList>
    </citation>
    <scope>NUCLEOTIDE SEQUENCE</scope>
    <source>
        <strain evidence="12">J.0256</strain>
    </source>
</reference>
<feature type="domain" description="B5" evidence="11">
    <location>
        <begin position="273"/>
        <end position="360"/>
    </location>
</feature>
<dbReference type="InterPro" id="IPR009061">
    <property type="entry name" value="DNA-bd_dom_put_sf"/>
</dbReference>
<sequence length="678" mass="79122">MNISWKWLGELVDLKHITPEQLAEKLTLAGFEIESIQADDVHKAILDISNTTNRPDTMHIIGIAKEIATILQSPLELSWTQVHLPIKRIYLKSNQITYTDQIISHISNIHVSESPQWLKDRLKLYNIKSQNNLVDIINFIAIKWSQHITIFDYTKLKEKYDIKYTTDSIDHINLKILDKEEQATTHYEGVTSNFQNLLDQNTTEILVQAKIFTKTTVRQILQNIELEPHLAFLYKKESYNNDLLDAYSEAILLINSLCKSKTYNICYISTAHKIYRPIKFNSKKLNTLLGPVKATKDISRYKYKEIDWIQKIFHNLNLILHSGSDNYNIEIPLYRLNDLAREIDLIEEISRIYGFDHFVDKIPIHHKVGAKTISKYRIVHIRSVLRSIGMHETVHSSLANADNNNVNIYNPLTTEYKNLRNNLIGAIIDASTYNLNQGNYPLEIFEIGRIFQNHTNNYNETTHIAGIIGGSKHIRTEWDQKPISLSWFQAKGDMEEIFERLNIPVQWKKPDKNFYIYKNTYKYFHPKYISVLYINQNPIGIFGQLSIILDKTNITNKIYAFELSIDKLLIQPTDKTINRFYQYPKYPAIVRDINIKFSENISLEKILDILDNHDNPIIESVQLFDVYKQSTQNSYCKSLSFRITYRNPNNTLTNKQVDSIESQIKNQLKTKITCITNI</sequence>
<dbReference type="GO" id="GO:0005524">
    <property type="term" value="F:ATP binding"/>
    <property type="evidence" value="ECO:0007669"/>
    <property type="project" value="UniProtKB-KW"/>
</dbReference>
<dbReference type="Pfam" id="PF17759">
    <property type="entry name" value="tRNA_synthFbeta"/>
    <property type="match status" value="1"/>
</dbReference>
<dbReference type="GO" id="GO:0006432">
    <property type="term" value="P:phenylalanyl-tRNA aminoacylation"/>
    <property type="evidence" value="ECO:0007669"/>
    <property type="project" value="InterPro"/>
</dbReference>
<keyword evidence="5" id="KW-0547">Nucleotide-binding</keyword>
<dbReference type="PROSITE" id="PS51447">
    <property type="entry name" value="FDX_ACB"/>
    <property type="match status" value="1"/>
</dbReference>
<keyword evidence="4" id="KW-0479">Metal-binding</keyword>
<evidence type="ECO:0000256" key="9">
    <source>
        <dbReference type="ARBA" id="ARBA00023146"/>
    </source>
</evidence>
<dbReference type="GO" id="GO:0000287">
    <property type="term" value="F:magnesium ion binding"/>
    <property type="evidence" value="ECO:0007669"/>
    <property type="project" value="InterPro"/>
</dbReference>
<keyword evidence="12" id="KW-0934">Plastid</keyword>
<name>A0A1G4NW22_9FLOR</name>
<dbReference type="RefSeq" id="YP_009314618.1">
    <property type="nucleotide sequence ID" value="NC_031662.1"/>
</dbReference>
<geneLocation type="chloroplast" evidence="12"/>
<keyword evidence="7" id="KW-0460">Magnesium</keyword>
<gene>
    <name evidence="12" type="primary">syfB</name>
    <name evidence="12" type="ORF">J0256_229</name>
</gene>
<dbReference type="InterPro" id="IPR005147">
    <property type="entry name" value="tRNA_synthase_B5-dom"/>
</dbReference>
<dbReference type="Gene3D" id="3.30.70.380">
    <property type="entry name" value="Ferrodoxin-fold anticodon-binding domain"/>
    <property type="match status" value="1"/>
</dbReference>
<proteinExistence type="predicted"/>
<dbReference type="InterPro" id="IPR045060">
    <property type="entry name" value="Phe-tRNA-ligase_IIc_bsu"/>
</dbReference>
<dbReference type="Gene3D" id="3.30.56.10">
    <property type="match status" value="2"/>
</dbReference>
<evidence type="ECO:0000256" key="1">
    <source>
        <dbReference type="ARBA" id="ARBA00001946"/>
    </source>
</evidence>
<organism evidence="12">
    <name type="scientific">Liagoropsis maxima</name>
    <dbReference type="NCBI Taxonomy" id="1653392"/>
    <lineage>
        <taxon>Eukaryota</taxon>
        <taxon>Rhodophyta</taxon>
        <taxon>Florideophyceae</taxon>
        <taxon>Nemaliophycidae</taxon>
        <taxon>Nemaliales</taxon>
        <taxon>Liagoraceae</taxon>
        <taxon>Liagoropsis</taxon>
    </lineage>
</organism>
<dbReference type="SUPFAM" id="SSF56037">
    <property type="entry name" value="PheT/TilS domain"/>
    <property type="match status" value="1"/>
</dbReference>
<dbReference type="InterPro" id="IPR005121">
    <property type="entry name" value="Fdx_antiC-bd"/>
</dbReference>
<dbReference type="EMBL" id="LT622870">
    <property type="protein sequence ID" value="SCW22872.1"/>
    <property type="molecule type" value="Genomic_DNA"/>
</dbReference>
<evidence type="ECO:0000256" key="7">
    <source>
        <dbReference type="ARBA" id="ARBA00022842"/>
    </source>
</evidence>
<dbReference type="InterPro" id="IPR005146">
    <property type="entry name" value="B3/B4_tRNA-bd"/>
</dbReference>
<dbReference type="InterPro" id="IPR045864">
    <property type="entry name" value="aa-tRNA-synth_II/BPL/LPL"/>
</dbReference>
<keyword evidence="8" id="KW-0648">Protein biosynthesis</keyword>
<evidence type="ECO:0000256" key="8">
    <source>
        <dbReference type="ARBA" id="ARBA00022917"/>
    </source>
</evidence>
<evidence type="ECO:0000259" key="11">
    <source>
        <dbReference type="PROSITE" id="PS51483"/>
    </source>
</evidence>